<evidence type="ECO:0000313" key="5">
    <source>
        <dbReference type="EMBL" id="MFL9841817.1"/>
    </source>
</evidence>
<organism evidence="5 6">
    <name type="scientific">Sphingomonas plantiphila</name>
    <dbReference type="NCBI Taxonomy" id="3163295"/>
    <lineage>
        <taxon>Bacteria</taxon>
        <taxon>Pseudomonadati</taxon>
        <taxon>Pseudomonadota</taxon>
        <taxon>Alphaproteobacteria</taxon>
        <taxon>Sphingomonadales</taxon>
        <taxon>Sphingomonadaceae</taxon>
        <taxon>Sphingomonas</taxon>
    </lineage>
</organism>
<evidence type="ECO:0000256" key="1">
    <source>
        <dbReference type="ARBA" id="ARBA00022737"/>
    </source>
</evidence>
<sequence length="416" mass="44278">MNSVSKAAIAAAVLLGMPLAMSAPAAAQKKDEAPAIKVSAEFRKAFTAAQAAQKGADIAAFEAALSAAEAVAQNDDEKYYTLLMRYDLETKKRNEVARGAALDRIIAAGRVTGPDLGDLHFVRGQILAAQKKYAEALPHYEQARALASTQPDLPLQRAIALFETNNVQGGVASLDEAIKAQEAAGKKAPEAWYKFAVSKLYQSGNKAVAAEWLSRQLAAYPSNEAWRSSLLIYMEQARAKGVAMDADQELDMLRLMRASKALGGESDYLNYADIAQRRGLPWEAKAVIEEGRAAGKIQASNAAANELYRSATTREKAEGSLAPEATKAASAANGTPAKNVGDAYLGSRDFAKAAEMYRLALQKGGVDANLVNTRLGIALAMQGQKAEAKTAFQAVSGAPRGDIARFWIAWLDQPAA</sequence>
<dbReference type="Pfam" id="PF07719">
    <property type="entry name" value="TPR_2"/>
    <property type="match status" value="1"/>
</dbReference>
<proteinExistence type="predicted"/>
<evidence type="ECO:0000313" key="6">
    <source>
        <dbReference type="Proteomes" id="UP001629244"/>
    </source>
</evidence>
<dbReference type="Gene3D" id="1.25.40.10">
    <property type="entry name" value="Tetratricopeptide repeat domain"/>
    <property type="match status" value="2"/>
</dbReference>
<dbReference type="SMART" id="SM00028">
    <property type="entry name" value="TPR"/>
    <property type="match status" value="3"/>
</dbReference>
<gene>
    <name evidence="5" type="ORF">ABS767_12645</name>
</gene>
<accession>A0ABW8YQA9</accession>
<dbReference type="Proteomes" id="UP001629244">
    <property type="component" value="Unassembled WGS sequence"/>
</dbReference>
<keyword evidence="4" id="KW-0732">Signal</keyword>
<feature type="region of interest" description="Disordered" evidence="3">
    <location>
        <begin position="314"/>
        <end position="333"/>
    </location>
</feature>
<protein>
    <submittedName>
        <fullName evidence="5">Tetratricopeptide repeat protein</fullName>
    </submittedName>
</protein>
<name>A0ABW8YQA9_9SPHN</name>
<dbReference type="EMBL" id="JBELQC010000002">
    <property type="protein sequence ID" value="MFL9841817.1"/>
    <property type="molecule type" value="Genomic_DNA"/>
</dbReference>
<dbReference type="SUPFAM" id="SSF48452">
    <property type="entry name" value="TPR-like"/>
    <property type="match status" value="1"/>
</dbReference>
<reference evidence="5 6" key="1">
    <citation type="submission" date="2024-06" db="EMBL/GenBank/DDBJ databases">
        <authorList>
            <person name="Kaempfer P."/>
            <person name="Viver T."/>
        </authorList>
    </citation>
    <scope>NUCLEOTIDE SEQUENCE [LARGE SCALE GENOMIC DNA]</scope>
    <source>
        <strain evidence="5 6">ST-64</strain>
    </source>
</reference>
<feature type="signal peptide" evidence="4">
    <location>
        <begin position="1"/>
        <end position="22"/>
    </location>
</feature>
<dbReference type="RefSeq" id="WP_408078880.1">
    <property type="nucleotide sequence ID" value="NZ_JBELQC010000002.1"/>
</dbReference>
<keyword evidence="2" id="KW-0802">TPR repeat</keyword>
<dbReference type="InterPro" id="IPR013105">
    <property type="entry name" value="TPR_2"/>
</dbReference>
<evidence type="ECO:0000256" key="3">
    <source>
        <dbReference type="SAM" id="MobiDB-lite"/>
    </source>
</evidence>
<dbReference type="InterPro" id="IPR019734">
    <property type="entry name" value="TPR_rpt"/>
</dbReference>
<evidence type="ECO:0000256" key="2">
    <source>
        <dbReference type="ARBA" id="ARBA00022803"/>
    </source>
</evidence>
<keyword evidence="1" id="KW-0677">Repeat</keyword>
<evidence type="ECO:0000256" key="4">
    <source>
        <dbReference type="SAM" id="SignalP"/>
    </source>
</evidence>
<comment type="caution">
    <text evidence="5">The sequence shown here is derived from an EMBL/GenBank/DDBJ whole genome shotgun (WGS) entry which is preliminary data.</text>
</comment>
<feature type="chain" id="PRO_5046010002" evidence="4">
    <location>
        <begin position="23"/>
        <end position="416"/>
    </location>
</feature>
<dbReference type="Pfam" id="PF13432">
    <property type="entry name" value="TPR_16"/>
    <property type="match status" value="2"/>
</dbReference>
<dbReference type="InterPro" id="IPR011990">
    <property type="entry name" value="TPR-like_helical_dom_sf"/>
</dbReference>
<keyword evidence="6" id="KW-1185">Reference proteome</keyword>